<dbReference type="Gene3D" id="1.50.10.10">
    <property type="match status" value="1"/>
</dbReference>
<dbReference type="EMBL" id="CP002961">
    <property type="protein sequence ID" value="AFK03835.1"/>
    <property type="molecule type" value="Genomic_DNA"/>
</dbReference>
<dbReference type="PANTHER" id="PTHR33886">
    <property type="entry name" value="UNSATURATED RHAMNOGALACTURONAN HYDROLASE (EUROFUNG)"/>
    <property type="match status" value="1"/>
</dbReference>
<dbReference type="SUPFAM" id="SSF52317">
    <property type="entry name" value="Class I glutamine amidotransferase-like"/>
    <property type="match status" value="1"/>
</dbReference>
<keyword evidence="2" id="KW-0812">Transmembrane</keyword>
<dbReference type="Gene3D" id="3.40.50.880">
    <property type="match status" value="1"/>
</dbReference>
<dbReference type="Pfam" id="PF07470">
    <property type="entry name" value="Glyco_hydro_88"/>
    <property type="match status" value="1"/>
</dbReference>
<organism evidence="3 4">
    <name type="scientific">Emticicia oligotrophica (strain DSM 17448 / CIP 109782 / MTCC 6937 / GPTSA100-15)</name>
    <dbReference type="NCBI Taxonomy" id="929562"/>
    <lineage>
        <taxon>Bacteria</taxon>
        <taxon>Pseudomonadati</taxon>
        <taxon>Bacteroidota</taxon>
        <taxon>Cytophagia</taxon>
        <taxon>Cytophagales</taxon>
        <taxon>Leadbetterellaceae</taxon>
        <taxon>Emticicia</taxon>
    </lineage>
</organism>
<protein>
    <submittedName>
        <fullName evidence="3">Glycosyl hydrolase family 88</fullName>
    </submittedName>
</protein>
<keyword evidence="2" id="KW-1133">Transmembrane helix</keyword>
<dbReference type="GO" id="GO:0016787">
    <property type="term" value="F:hydrolase activity"/>
    <property type="evidence" value="ECO:0007669"/>
    <property type="project" value="UniProtKB-KW"/>
</dbReference>
<dbReference type="PANTHER" id="PTHR33886:SF8">
    <property type="entry name" value="UNSATURATED RHAMNOGALACTURONAN HYDROLASE (EUROFUNG)"/>
    <property type="match status" value="1"/>
</dbReference>
<dbReference type="InterPro" id="IPR010905">
    <property type="entry name" value="Glyco_hydro_88"/>
</dbReference>
<evidence type="ECO:0000313" key="3">
    <source>
        <dbReference type="EMBL" id="AFK03835.1"/>
    </source>
</evidence>
<keyword evidence="2" id="KW-0472">Membrane</keyword>
<feature type="transmembrane region" description="Helical" evidence="2">
    <location>
        <begin position="48"/>
        <end position="70"/>
    </location>
</feature>
<dbReference type="SUPFAM" id="SSF48208">
    <property type="entry name" value="Six-hairpin glycosidases"/>
    <property type="match status" value="1"/>
</dbReference>
<proteinExistence type="predicted"/>
<reference evidence="3 4" key="1">
    <citation type="submission" date="2011-07" db="EMBL/GenBank/DDBJ databases">
        <title>The complete genome of chromosome of Emticicia oligotrophica DSM 17448.</title>
        <authorList>
            <consortium name="US DOE Joint Genome Institute (JGI-PGF)"/>
            <person name="Lucas S."/>
            <person name="Han J."/>
            <person name="Lapidus A."/>
            <person name="Bruce D."/>
            <person name="Goodwin L."/>
            <person name="Pitluck S."/>
            <person name="Peters L."/>
            <person name="Kyrpides N."/>
            <person name="Mavromatis K."/>
            <person name="Ivanova N."/>
            <person name="Ovchinnikova G."/>
            <person name="Teshima H."/>
            <person name="Detter J.C."/>
            <person name="Tapia R."/>
            <person name="Han C."/>
            <person name="Land M."/>
            <person name="Hauser L."/>
            <person name="Markowitz V."/>
            <person name="Cheng J.-F."/>
            <person name="Hugenholtz P."/>
            <person name="Woyke T."/>
            <person name="Wu D."/>
            <person name="Tindall B."/>
            <person name="Pomrenke H."/>
            <person name="Brambilla E."/>
            <person name="Klenk H.-P."/>
            <person name="Eisen J.A."/>
        </authorList>
    </citation>
    <scope>NUCLEOTIDE SEQUENCE [LARGE SCALE GENOMIC DNA]</scope>
    <source>
        <strain evidence="3 4">DSM 17448</strain>
    </source>
</reference>
<keyword evidence="4" id="KW-1185">Reference proteome</keyword>
<keyword evidence="1 3" id="KW-0378">Hydrolase</keyword>
<dbReference type="Proteomes" id="UP000002875">
    <property type="component" value="Chromosome"/>
</dbReference>
<dbReference type="InterPro" id="IPR052043">
    <property type="entry name" value="PolySaccharide_Degr_Enz"/>
</dbReference>
<evidence type="ECO:0000313" key="4">
    <source>
        <dbReference type="Proteomes" id="UP000002875"/>
    </source>
</evidence>
<dbReference type="InterPro" id="IPR012341">
    <property type="entry name" value="6hp_glycosidase-like_sf"/>
</dbReference>
<name>A0ABN4AN57_EMTOG</name>
<evidence type="ECO:0000256" key="1">
    <source>
        <dbReference type="ARBA" id="ARBA00022801"/>
    </source>
</evidence>
<dbReference type="InterPro" id="IPR029062">
    <property type="entry name" value="Class_I_gatase-like"/>
</dbReference>
<dbReference type="InterPro" id="IPR008928">
    <property type="entry name" value="6-hairpin_glycosidase_sf"/>
</dbReference>
<gene>
    <name evidence="3" type="ordered locus">Emtol_2699</name>
</gene>
<accession>A0ABN4AN57</accession>
<evidence type="ECO:0000256" key="2">
    <source>
        <dbReference type="SAM" id="Phobius"/>
    </source>
</evidence>
<sequence length="678" mass="77071">MGLLSIAETPEIEAPTTLSHQFFKILCKLYLYSTKNSKFQSNMNTKKLFFYLLLALNLPLGVWGQTYSVWMAESFMSRHKDSIAVKEGKPAGWDYEQGLMLKALEKVWYRTGDGKYFEYIRHDLDRYIQKDGSIRTYKYDEFNLDNIPTGRALLMLAQQSQPDKEKYQKAADLLWKQIENQPKTNDGGYWHKKRYPFQMWLDGLFMCEPFAAEYSKIFNKPEHFNDIAKQFALIEKYAVDAKTGLVYHGYDESKEQKWADKKTGLSPHFWSRAIGWYAMALVDVLDYFPENHPERANLIKYLQRLAPALIKYQDPKSGVWYQMIALGTRKGNYLEASGSAMFVYTLAKGVRKGYLPATYLAAAKKGYAGMLKEFVEKEADGTISLNKTVSVGGLGGTPYRDGSYEYYLSEPIRKNDLKGLGPFIFASVEMEIAAENSLGKGKTVAVDNYFNNEFRKDLNGNQESFHYTWDDRMHSGFWVWGQIFQELGAKLKTISAAPTAANLKDVNVYIIVDPDTKKETAKPNFVQKSDIKVISDWVKTGGTLIMMANDTANCEIPHFNELAKAFGVEFTNKSRNMVQGTKWEQGRVDIPAGNPVFKNTKLVYIKELVTLNVHAPAKTIVSEGGDNIIATAKVGKGSVFIVGDPWLYNEYTDGRRIPIIYENFSAAKDLAKWALGVK</sequence>